<dbReference type="Pfam" id="PF02452">
    <property type="entry name" value="PemK_toxin"/>
    <property type="match status" value="1"/>
</dbReference>
<organism evidence="3 4">
    <name type="scientific">Cohnella ginsengisoli</name>
    <dbReference type="NCBI Taxonomy" id="425004"/>
    <lineage>
        <taxon>Bacteria</taxon>
        <taxon>Bacillati</taxon>
        <taxon>Bacillota</taxon>
        <taxon>Bacilli</taxon>
        <taxon>Bacillales</taxon>
        <taxon>Paenibacillaceae</taxon>
        <taxon>Cohnella</taxon>
    </lineage>
</organism>
<evidence type="ECO:0000313" key="4">
    <source>
        <dbReference type="Proteomes" id="UP001153387"/>
    </source>
</evidence>
<dbReference type="EMBL" id="JAPDHZ010000006">
    <property type="protein sequence ID" value="MDG0794078.1"/>
    <property type="molecule type" value="Genomic_DNA"/>
</dbReference>
<dbReference type="PANTHER" id="PTHR33988">
    <property type="entry name" value="ENDORIBONUCLEASE MAZF-RELATED"/>
    <property type="match status" value="1"/>
</dbReference>
<dbReference type="GO" id="GO:0006402">
    <property type="term" value="P:mRNA catabolic process"/>
    <property type="evidence" value="ECO:0007669"/>
    <property type="project" value="TreeGrafter"/>
</dbReference>
<keyword evidence="2" id="KW-1277">Toxin-antitoxin system</keyword>
<keyword evidence="4" id="KW-1185">Reference proteome</keyword>
<accession>A0A9X4KL55</accession>
<comment type="similarity">
    <text evidence="1">Belongs to the PemK/MazF family.</text>
</comment>
<dbReference type="PANTHER" id="PTHR33988:SF3">
    <property type="entry name" value="ENDORIBONUCLEASE TOXIN CHPB-RELATED"/>
    <property type="match status" value="1"/>
</dbReference>
<evidence type="ECO:0000256" key="1">
    <source>
        <dbReference type="ARBA" id="ARBA00007521"/>
    </source>
</evidence>
<name>A0A9X4KL55_9BACL</name>
<dbReference type="InterPro" id="IPR011067">
    <property type="entry name" value="Plasmid_toxin/cell-grow_inhib"/>
</dbReference>
<protein>
    <submittedName>
        <fullName evidence="3">Type II toxin-antitoxin system PemK/MazF family toxin</fullName>
    </submittedName>
</protein>
<evidence type="ECO:0000313" key="3">
    <source>
        <dbReference type="EMBL" id="MDG0794078.1"/>
    </source>
</evidence>
<dbReference type="Proteomes" id="UP001153387">
    <property type="component" value="Unassembled WGS sequence"/>
</dbReference>
<gene>
    <name evidence="3" type="ORF">OMP38_27050</name>
</gene>
<proteinExistence type="inferred from homology"/>
<reference evidence="3 4" key="1">
    <citation type="submission" date="2022-10" db="EMBL/GenBank/DDBJ databases">
        <title>Comparative genomic analysis of Cohnella hashimotonis sp. nov., isolated from the International Space Station.</title>
        <authorList>
            <person name="Simpson A."/>
            <person name="Venkateswaran K."/>
        </authorList>
    </citation>
    <scope>NUCLEOTIDE SEQUENCE [LARGE SCALE GENOMIC DNA]</scope>
    <source>
        <strain evidence="3 4">DSM 18997</strain>
    </source>
</reference>
<comment type="caution">
    <text evidence="3">The sequence shown here is derived from an EMBL/GenBank/DDBJ whole genome shotgun (WGS) entry which is preliminary data.</text>
</comment>
<dbReference type="RefSeq" id="WP_277567851.1">
    <property type="nucleotide sequence ID" value="NZ_JAPDHZ010000006.1"/>
</dbReference>
<evidence type="ECO:0000256" key="2">
    <source>
        <dbReference type="ARBA" id="ARBA00022649"/>
    </source>
</evidence>
<dbReference type="Gene3D" id="2.30.30.110">
    <property type="match status" value="1"/>
</dbReference>
<dbReference type="GO" id="GO:0016075">
    <property type="term" value="P:rRNA catabolic process"/>
    <property type="evidence" value="ECO:0007669"/>
    <property type="project" value="TreeGrafter"/>
</dbReference>
<dbReference type="SUPFAM" id="SSF50118">
    <property type="entry name" value="Cell growth inhibitor/plasmid maintenance toxic component"/>
    <property type="match status" value="1"/>
</dbReference>
<dbReference type="InterPro" id="IPR003477">
    <property type="entry name" value="PemK-like"/>
</dbReference>
<dbReference type="GO" id="GO:0003677">
    <property type="term" value="F:DNA binding"/>
    <property type="evidence" value="ECO:0007669"/>
    <property type="project" value="InterPro"/>
</dbReference>
<sequence length="128" mass="13601">MTITGTVERGSIVYLNLNPTKGHEQGNAQPAIVVSPGIIQSNPGSTNAWIVPITNKDHNNVMRVPVPPGIPADGTLVGQAWTELGGFAIPNHMRSIDLNARDAVVIGQVPLDSDFFLRTITIARAILA</sequence>
<dbReference type="AlphaFoldDB" id="A0A9X4KL55"/>
<dbReference type="GO" id="GO:0004521">
    <property type="term" value="F:RNA endonuclease activity"/>
    <property type="evidence" value="ECO:0007669"/>
    <property type="project" value="TreeGrafter"/>
</dbReference>